<proteinExistence type="predicted"/>
<evidence type="ECO:0000256" key="1">
    <source>
        <dbReference type="SAM" id="SignalP"/>
    </source>
</evidence>
<reference evidence="4" key="1">
    <citation type="submission" date="2016-03" db="EMBL/GenBank/DDBJ databases">
        <authorList>
            <person name="Guldener U."/>
        </authorList>
    </citation>
    <scope>NUCLEOTIDE SEQUENCE [LARGE SCALE GENOMIC DNA]</scope>
    <source>
        <strain evidence="4">04CH-RAC-A.6.1</strain>
    </source>
</reference>
<dbReference type="SUPFAM" id="SSF52266">
    <property type="entry name" value="SGNH hydrolase"/>
    <property type="match status" value="1"/>
</dbReference>
<dbReference type="Pfam" id="PF13472">
    <property type="entry name" value="Lipase_GDSL_2"/>
    <property type="match status" value="1"/>
</dbReference>
<name>A0A1E1KK50_9HELO</name>
<protein>
    <recommendedName>
        <fullName evidence="2">SGNH hydrolase-type esterase domain-containing protein</fullName>
    </recommendedName>
</protein>
<dbReference type="EMBL" id="FJUX01000036">
    <property type="protein sequence ID" value="CZS98396.1"/>
    <property type="molecule type" value="Genomic_DNA"/>
</dbReference>
<dbReference type="CDD" id="cd01823">
    <property type="entry name" value="SEST_like"/>
    <property type="match status" value="1"/>
</dbReference>
<evidence type="ECO:0000313" key="4">
    <source>
        <dbReference type="Proteomes" id="UP000178912"/>
    </source>
</evidence>
<dbReference type="InterPro" id="IPR013830">
    <property type="entry name" value="SGNH_hydro"/>
</dbReference>
<dbReference type="AlphaFoldDB" id="A0A1E1KK50"/>
<accession>A0A1E1KK50</accession>
<dbReference type="PANTHER" id="PTHR37981">
    <property type="entry name" value="LIPASE 2"/>
    <property type="match status" value="1"/>
</dbReference>
<dbReference type="InterPro" id="IPR037460">
    <property type="entry name" value="SEST-like"/>
</dbReference>
<gene>
    <name evidence="3" type="ORF">RAG0_07168</name>
</gene>
<keyword evidence="1" id="KW-0732">Signal</keyword>
<feature type="domain" description="SGNH hydrolase-type esterase" evidence="2">
    <location>
        <begin position="41"/>
        <end position="262"/>
    </location>
</feature>
<dbReference type="PANTHER" id="PTHR37981:SF1">
    <property type="entry name" value="SGNH HYDROLASE-TYPE ESTERASE DOMAIN-CONTAINING PROTEIN"/>
    <property type="match status" value="1"/>
</dbReference>
<dbReference type="Gene3D" id="3.40.50.1110">
    <property type="entry name" value="SGNH hydrolase"/>
    <property type="match status" value="1"/>
</dbReference>
<evidence type="ECO:0000313" key="3">
    <source>
        <dbReference type="EMBL" id="CZS98396.1"/>
    </source>
</evidence>
<dbReference type="Proteomes" id="UP000178912">
    <property type="component" value="Unassembled WGS sequence"/>
</dbReference>
<dbReference type="OrthoDB" id="21678at2759"/>
<sequence length="349" mass="37878">MATFFRFSVLLAFLHSVMSRPLSTGNKSEAWIFNLPSSYAALGDSFAAGLGSGLPLDKDLKCQRQSGSYPAQLFNINPFFGDSSSFDFVACSGDKLEDIDAQVKKLAQKKFDLITLTISGNDFGFGNIAGACVYQTRSANITNPQKVCESALAIGEAHVANRSIWDSFIQKLSLIKSTSLNEGGRIFVTGYAKFFANTVDGDACNSISFFPIPQLAALNMTVSTRRRANALVGAVNRGIQRSTEKGAPNVQFIDFDKLYGGRRFCEAKNSNDPIGANNPNVFFNDLTTILQAVGAANFTKQTPGLKVDITNVLQQKSVFHPKIGAHRILAAEMNYNILLHSTIPVIPHV</sequence>
<dbReference type="GO" id="GO:0006629">
    <property type="term" value="P:lipid metabolic process"/>
    <property type="evidence" value="ECO:0007669"/>
    <property type="project" value="TreeGrafter"/>
</dbReference>
<organism evidence="3 4">
    <name type="scientific">Rhynchosporium agropyri</name>
    <dbReference type="NCBI Taxonomy" id="914238"/>
    <lineage>
        <taxon>Eukaryota</taxon>
        <taxon>Fungi</taxon>
        <taxon>Dikarya</taxon>
        <taxon>Ascomycota</taxon>
        <taxon>Pezizomycotina</taxon>
        <taxon>Leotiomycetes</taxon>
        <taxon>Helotiales</taxon>
        <taxon>Ploettnerulaceae</taxon>
        <taxon>Rhynchosporium</taxon>
    </lineage>
</organism>
<dbReference type="InterPro" id="IPR036514">
    <property type="entry name" value="SGNH_hydro_sf"/>
</dbReference>
<keyword evidence="4" id="KW-1185">Reference proteome</keyword>
<evidence type="ECO:0000259" key="2">
    <source>
        <dbReference type="Pfam" id="PF13472"/>
    </source>
</evidence>
<feature type="chain" id="PRO_5009446221" description="SGNH hydrolase-type esterase domain-containing protein" evidence="1">
    <location>
        <begin position="20"/>
        <end position="349"/>
    </location>
</feature>
<dbReference type="GO" id="GO:0016788">
    <property type="term" value="F:hydrolase activity, acting on ester bonds"/>
    <property type="evidence" value="ECO:0007669"/>
    <property type="project" value="InterPro"/>
</dbReference>
<feature type="signal peptide" evidence="1">
    <location>
        <begin position="1"/>
        <end position="19"/>
    </location>
</feature>